<reference evidence="1" key="1">
    <citation type="submission" date="2022-04" db="EMBL/GenBank/DDBJ databases">
        <title>Chromosome-scale genome assembly of Holotrichia oblita Faldermann.</title>
        <authorList>
            <person name="Rongchong L."/>
        </authorList>
    </citation>
    <scope>NUCLEOTIDE SEQUENCE</scope>
    <source>
        <strain evidence="1">81SQS9</strain>
    </source>
</reference>
<protein>
    <submittedName>
        <fullName evidence="1">Ankyrin repeat and sam domain-containing protein 4b</fullName>
    </submittedName>
</protein>
<name>A0ACB9SP90_HOLOL</name>
<proteinExistence type="predicted"/>
<accession>A0ACB9SP90</accession>
<gene>
    <name evidence="1" type="ORF">MML48_8g00017689</name>
</gene>
<comment type="caution">
    <text evidence="1">The sequence shown here is derived from an EMBL/GenBank/DDBJ whole genome shotgun (WGS) entry which is preliminary data.</text>
</comment>
<dbReference type="EMBL" id="CM043022">
    <property type="protein sequence ID" value="KAI4457001.1"/>
    <property type="molecule type" value="Genomic_DNA"/>
</dbReference>
<dbReference type="Proteomes" id="UP001056778">
    <property type="component" value="Chromosome 8"/>
</dbReference>
<keyword evidence="2" id="KW-1185">Reference proteome</keyword>
<evidence type="ECO:0000313" key="2">
    <source>
        <dbReference type="Proteomes" id="UP001056778"/>
    </source>
</evidence>
<evidence type="ECO:0000313" key="1">
    <source>
        <dbReference type="EMBL" id="KAI4457001.1"/>
    </source>
</evidence>
<organism evidence="1 2">
    <name type="scientific">Holotrichia oblita</name>
    <name type="common">Chafer beetle</name>
    <dbReference type="NCBI Taxonomy" id="644536"/>
    <lineage>
        <taxon>Eukaryota</taxon>
        <taxon>Metazoa</taxon>
        <taxon>Ecdysozoa</taxon>
        <taxon>Arthropoda</taxon>
        <taxon>Hexapoda</taxon>
        <taxon>Insecta</taxon>
        <taxon>Pterygota</taxon>
        <taxon>Neoptera</taxon>
        <taxon>Endopterygota</taxon>
        <taxon>Coleoptera</taxon>
        <taxon>Polyphaga</taxon>
        <taxon>Scarabaeiformia</taxon>
        <taxon>Scarabaeidae</taxon>
        <taxon>Melolonthinae</taxon>
        <taxon>Holotrichia</taxon>
    </lineage>
</organism>
<sequence>MTTDRFHKGDPDKADHFGNTALHLAAAQGHKNIVTFLVNFGANIYAMDIDERTPKELSGINDREDIMKYLDSVAAKLETQEKKKAKSMKEKAKKDAEKRIKEYNKRQAKMETHDSKLQKRQAKEYKLSMISTLKNRMKSNSVTNLSNTGTTPIPRTSFSAIVSGGTVSRMYTSPVQKKAMANKHKQAQPEDDFKISEIEDGKRSVRSVKGLRRDSEVLFSGTVDNTRNKPKLGDMFNGNHVSDNEDETDEKHTNRTNLTRSISQPDFIHELNNNENQEPASIFVRPGIGSLAFRKSITNTLQAISIAETAIEAGSIGSAGSLAARQRHNGLPAFDDELSEVESSEDDDPNAPLERFLTAWGLGEYMPMFEEQKIDLDTLMMLTEGDVKSLNLPIGHHRKLVNAINERKAALESPGEVVDSRL</sequence>